<dbReference type="InterPro" id="IPR036770">
    <property type="entry name" value="Ankyrin_rpt-contain_sf"/>
</dbReference>
<dbReference type="HOGENOM" id="CLU_078327_1_0_1"/>
<reference evidence="6" key="1">
    <citation type="journal article" date="2012" name="Proc. Natl. Acad. Sci. U.S.A.">
        <title>Genome sequence of the button mushroom Agaricus bisporus reveals mechanisms governing adaptation to a humic-rich ecological niche.</title>
        <authorList>
            <person name="Morin E."/>
            <person name="Kohler A."/>
            <person name="Baker A.R."/>
            <person name="Foulongne-Oriol M."/>
            <person name="Lombard V."/>
            <person name="Nagy L.G."/>
            <person name="Ohm R.A."/>
            <person name="Patyshakuliyeva A."/>
            <person name="Brun A."/>
            <person name="Aerts A.L."/>
            <person name="Bailey A.M."/>
            <person name="Billette C."/>
            <person name="Coutinho P.M."/>
            <person name="Deakin G."/>
            <person name="Doddapaneni H."/>
            <person name="Floudas D."/>
            <person name="Grimwood J."/>
            <person name="Hilden K."/>
            <person name="Kuees U."/>
            <person name="LaButti K.M."/>
            <person name="Lapidus A."/>
            <person name="Lindquist E.A."/>
            <person name="Lucas S.M."/>
            <person name="Murat C."/>
            <person name="Riley R.W."/>
            <person name="Salamov A.A."/>
            <person name="Schmutz J."/>
            <person name="Subramanian V."/>
            <person name="Woesten H.A.B."/>
            <person name="Xu J."/>
            <person name="Eastwood D.C."/>
            <person name="Foster G.D."/>
            <person name="Sonnenberg A.S."/>
            <person name="Cullen D."/>
            <person name="de Vries R.P."/>
            <person name="Lundell T."/>
            <person name="Hibbett D.S."/>
            <person name="Henrissat B."/>
            <person name="Burton K.S."/>
            <person name="Kerrigan R.W."/>
            <person name="Challen M.P."/>
            <person name="Grigoriev I.V."/>
            <person name="Martin F."/>
        </authorList>
    </citation>
    <scope>NUCLEOTIDE SEQUENCE [LARGE SCALE GENOMIC DNA]</scope>
    <source>
        <strain evidence="6">JB137-S8 / ATCC MYA-4627 / FGSC 10392</strain>
    </source>
</reference>
<feature type="compositionally biased region" description="Basic and acidic residues" evidence="4">
    <location>
        <begin position="196"/>
        <end position="215"/>
    </location>
</feature>
<evidence type="ECO:0000313" key="6">
    <source>
        <dbReference type="Proteomes" id="UP000008493"/>
    </source>
</evidence>
<feature type="repeat" description="ANK" evidence="3">
    <location>
        <begin position="36"/>
        <end position="68"/>
    </location>
</feature>
<dbReference type="Proteomes" id="UP000008493">
    <property type="component" value="Unassembled WGS sequence"/>
</dbReference>
<feature type="region of interest" description="Disordered" evidence="4">
    <location>
        <begin position="128"/>
        <end position="148"/>
    </location>
</feature>
<dbReference type="OrthoDB" id="19174at2759"/>
<dbReference type="GO" id="GO:0085020">
    <property type="term" value="P:protein K6-linked ubiquitination"/>
    <property type="evidence" value="ECO:0007669"/>
    <property type="project" value="TreeGrafter"/>
</dbReference>
<proteinExistence type="predicted"/>
<dbReference type="eggNOG" id="KOG0504">
    <property type="taxonomic scope" value="Eukaryota"/>
</dbReference>
<gene>
    <name evidence="5" type="ORF">AGABI1DRAFT_114339</name>
</gene>
<dbReference type="EMBL" id="JH971391">
    <property type="protein sequence ID" value="EKM78735.1"/>
    <property type="molecule type" value="Genomic_DNA"/>
</dbReference>
<keyword evidence="6" id="KW-1185">Reference proteome</keyword>
<sequence length="215" mass="23871">MKQQKNIWVAAGDGDLERVRELIEHQGDSPNARDPFTYTPMHAAASYGQRHVLQYLIGCGGDVNIADGDGDTPLYTVEDIETAQFLLDHGALLNHTNHEGISAIEHLSEEFPQVAAYLEALLPPVSADTSPLPTSDHVTTSIPPSQHTQNAASELLTNNLMEQIQHLDGSSMSEEQLRQIVTATVFETFTRGQEMQQEHETREVDENSDKRTRLE</sequence>
<dbReference type="PROSITE" id="PS50088">
    <property type="entry name" value="ANK_REPEAT"/>
    <property type="match status" value="1"/>
</dbReference>
<evidence type="ECO:0000256" key="1">
    <source>
        <dbReference type="ARBA" id="ARBA00022737"/>
    </source>
</evidence>
<dbReference type="InterPro" id="IPR002110">
    <property type="entry name" value="Ankyrin_rpt"/>
</dbReference>
<dbReference type="STRING" id="597362.K5XUG8"/>
<dbReference type="Gene3D" id="1.25.40.20">
    <property type="entry name" value="Ankyrin repeat-containing domain"/>
    <property type="match status" value="1"/>
</dbReference>
<dbReference type="PANTHER" id="PTHR24171:SF8">
    <property type="entry name" value="BRCA1-ASSOCIATED RING DOMAIN PROTEIN 1"/>
    <property type="match status" value="1"/>
</dbReference>
<dbReference type="OMA" id="PNIWIAA"/>
<dbReference type="RefSeq" id="XP_007330552.1">
    <property type="nucleotide sequence ID" value="XM_007330490.1"/>
</dbReference>
<protein>
    <submittedName>
        <fullName evidence="5">Uncharacterized protein</fullName>
    </submittedName>
</protein>
<dbReference type="Pfam" id="PF12796">
    <property type="entry name" value="Ank_2"/>
    <property type="match status" value="1"/>
</dbReference>
<dbReference type="InParanoid" id="K5XUG8"/>
<evidence type="ECO:0000256" key="4">
    <source>
        <dbReference type="SAM" id="MobiDB-lite"/>
    </source>
</evidence>
<dbReference type="SUPFAM" id="SSF48403">
    <property type="entry name" value="Ankyrin repeat"/>
    <property type="match status" value="1"/>
</dbReference>
<dbReference type="PANTHER" id="PTHR24171">
    <property type="entry name" value="ANKYRIN REPEAT DOMAIN-CONTAINING PROTEIN 39-RELATED"/>
    <property type="match status" value="1"/>
</dbReference>
<feature type="region of interest" description="Disordered" evidence="4">
    <location>
        <begin position="191"/>
        <end position="215"/>
    </location>
</feature>
<organism evidence="5 6">
    <name type="scientific">Agaricus bisporus var. burnettii (strain JB137-S8 / ATCC MYA-4627 / FGSC 10392)</name>
    <name type="common">White button mushroom</name>
    <dbReference type="NCBI Taxonomy" id="597362"/>
    <lineage>
        <taxon>Eukaryota</taxon>
        <taxon>Fungi</taxon>
        <taxon>Dikarya</taxon>
        <taxon>Basidiomycota</taxon>
        <taxon>Agaricomycotina</taxon>
        <taxon>Agaricomycetes</taxon>
        <taxon>Agaricomycetidae</taxon>
        <taxon>Agaricales</taxon>
        <taxon>Agaricineae</taxon>
        <taxon>Agaricaceae</taxon>
        <taxon>Agaricus</taxon>
    </lineage>
</organism>
<name>K5XUG8_AGABU</name>
<accession>K5XUG8</accession>
<dbReference type="AlphaFoldDB" id="K5XUG8"/>
<dbReference type="KEGG" id="abp:AGABI1DRAFT114339"/>
<evidence type="ECO:0000256" key="2">
    <source>
        <dbReference type="ARBA" id="ARBA00023043"/>
    </source>
</evidence>
<dbReference type="SMART" id="SM00248">
    <property type="entry name" value="ANK"/>
    <property type="match status" value="3"/>
</dbReference>
<keyword evidence="1" id="KW-0677">Repeat</keyword>
<keyword evidence="2 3" id="KW-0040">ANK repeat</keyword>
<dbReference type="PROSITE" id="PS50297">
    <property type="entry name" value="ANK_REP_REGION"/>
    <property type="match status" value="1"/>
</dbReference>
<dbReference type="FunCoup" id="K5XUG8">
    <property type="interactions" value="15"/>
</dbReference>
<dbReference type="GO" id="GO:0004842">
    <property type="term" value="F:ubiquitin-protein transferase activity"/>
    <property type="evidence" value="ECO:0007669"/>
    <property type="project" value="TreeGrafter"/>
</dbReference>
<dbReference type="GeneID" id="18824289"/>
<evidence type="ECO:0000256" key="3">
    <source>
        <dbReference type="PROSITE-ProRule" id="PRU00023"/>
    </source>
</evidence>
<evidence type="ECO:0000313" key="5">
    <source>
        <dbReference type="EMBL" id="EKM78735.1"/>
    </source>
</evidence>